<evidence type="ECO:0000313" key="2">
    <source>
        <dbReference type="EMBL" id="MDP9821386.1"/>
    </source>
</evidence>
<evidence type="ECO:0000313" key="3">
    <source>
        <dbReference type="Proteomes" id="UP001240447"/>
    </source>
</evidence>
<dbReference type="EMBL" id="JAUSQM010000001">
    <property type="protein sequence ID" value="MDP9821386.1"/>
    <property type="molecule type" value="Genomic_DNA"/>
</dbReference>
<dbReference type="InterPro" id="IPR016288">
    <property type="entry name" value="Beta_cellobiohydrolase"/>
</dbReference>
<name>A0ABT9NM26_9ACTN</name>
<dbReference type="PIRSF" id="PIRSF001100">
    <property type="entry name" value="Beta_cellobiohydrolase"/>
    <property type="match status" value="1"/>
</dbReference>
<keyword evidence="1 2" id="KW-0326">Glycosidase</keyword>
<keyword evidence="3" id="KW-1185">Reference proteome</keyword>
<keyword evidence="1" id="KW-0136">Cellulose degradation</keyword>
<keyword evidence="1" id="KW-0119">Carbohydrate metabolism</keyword>
<gene>
    <name evidence="2" type="ORF">J2S59_001195</name>
</gene>
<keyword evidence="1" id="KW-0624">Polysaccharide degradation</keyword>
<keyword evidence="1 2" id="KW-0378">Hydrolase</keyword>
<proteinExistence type="inferred from homology"/>
<accession>A0ABT9NM26</accession>
<dbReference type="PANTHER" id="PTHR34876">
    <property type="match status" value="1"/>
</dbReference>
<protein>
    <recommendedName>
        <fullName evidence="1">Glucanase</fullName>
        <ecNumber evidence="1">3.2.1.-</ecNumber>
    </recommendedName>
</protein>
<sequence length="334" mass="35448">MSRPRSAAVVGALLSAALLLPTSGSTARAAAATSERPTATTATTAVVSTAQRVDVRRTRPLYADPTSAAARAAKRDKRFRPLATAPQAKWLLDSHGTGVGKVARDYVAAATQAGRTPIVALYAIPARDCGSHSSGGLTPRQYRAWVRRVATPLRGARAIAIVEPDAVAMLDACAGQGPRPALLRYAVDRLRSAGAWVYLDGGHSSWISPATMAERLKRSGIANARGFITNVANFQRTADEDAYARAVRAELAALGVRKVRYAIETARNGAGPSVEGVCNPRSARVGQRPRIRLTGARDGYLWVKRPGESDGECGRGDPPAGQWWPRAALRLLGR</sequence>
<dbReference type="SUPFAM" id="SSF51989">
    <property type="entry name" value="Glycosyl hydrolases family 6, cellulases"/>
    <property type="match status" value="1"/>
</dbReference>
<dbReference type="Pfam" id="PF01341">
    <property type="entry name" value="Glyco_hydro_6"/>
    <property type="match status" value="1"/>
</dbReference>
<dbReference type="Proteomes" id="UP001240447">
    <property type="component" value="Unassembled WGS sequence"/>
</dbReference>
<dbReference type="EC" id="3.2.1.-" evidence="1"/>
<dbReference type="PRINTS" id="PR00733">
    <property type="entry name" value="GLHYDRLASE6"/>
</dbReference>
<comment type="similarity">
    <text evidence="1">Belongs to the glycosyl hydrolase family 6.</text>
</comment>
<dbReference type="RefSeq" id="WP_181642451.1">
    <property type="nucleotide sequence ID" value="NZ_CCXJ01000659.1"/>
</dbReference>
<dbReference type="PANTHER" id="PTHR34876:SF4">
    <property type="entry name" value="1,4-BETA-D-GLUCAN CELLOBIOHYDROLASE C-RELATED"/>
    <property type="match status" value="1"/>
</dbReference>
<comment type="caution">
    <text evidence="2">The sequence shown here is derived from an EMBL/GenBank/DDBJ whole genome shotgun (WGS) entry which is preliminary data.</text>
</comment>
<feature type="signal peptide" evidence="1">
    <location>
        <begin position="1"/>
        <end position="29"/>
    </location>
</feature>
<keyword evidence="1" id="KW-0732">Signal</keyword>
<dbReference type="GO" id="GO:0008810">
    <property type="term" value="F:cellulase activity"/>
    <property type="evidence" value="ECO:0007669"/>
    <property type="project" value="UniProtKB-EC"/>
</dbReference>
<reference evidence="2 3" key="1">
    <citation type="submission" date="2023-07" db="EMBL/GenBank/DDBJ databases">
        <title>Sequencing the genomes of 1000 actinobacteria strains.</title>
        <authorList>
            <person name="Klenk H.-P."/>
        </authorList>
    </citation>
    <scope>NUCLEOTIDE SEQUENCE [LARGE SCALE GENOMIC DNA]</scope>
    <source>
        <strain evidence="2 3">GD13</strain>
    </source>
</reference>
<organism evidence="2 3">
    <name type="scientific">Nocardioides massiliensis</name>
    <dbReference type="NCBI Taxonomy" id="1325935"/>
    <lineage>
        <taxon>Bacteria</taxon>
        <taxon>Bacillati</taxon>
        <taxon>Actinomycetota</taxon>
        <taxon>Actinomycetes</taxon>
        <taxon>Propionibacteriales</taxon>
        <taxon>Nocardioidaceae</taxon>
        <taxon>Nocardioides</taxon>
    </lineage>
</organism>
<feature type="chain" id="PRO_5044999733" description="Glucanase" evidence="1">
    <location>
        <begin position="30"/>
        <end position="334"/>
    </location>
</feature>
<evidence type="ECO:0000256" key="1">
    <source>
        <dbReference type="RuleBase" id="RU361186"/>
    </source>
</evidence>
<dbReference type="Gene3D" id="3.20.20.40">
    <property type="entry name" value="1, 4-beta cellobiohydrolase"/>
    <property type="match status" value="1"/>
</dbReference>
<dbReference type="InterPro" id="IPR036434">
    <property type="entry name" value="Beta_cellobiohydrolase_sf"/>
</dbReference>